<evidence type="ECO:0000256" key="1">
    <source>
        <dbReference type="ARBA" id="ARBA00022679"/>
    </source>
</evidence>
<keyword evidence="4" id="KW-0804">Transcription</keyword>
<dbReference type="Pfam" id="PF13185">
    <property type="entry name" value="GAF_2"/>
    <property type="match status" value="1"/>
</dbReference>
<feature type="region of interest" description="Disordered" evidence="5">
    <location>
        <begin position="315"/>
        <end position="345"/>
    </location>
</feature>
<evidence type="ECO:0000256" key="5">
    <source>
        <dbReference type="SAM" id="MobiDB-lite"/>
    </source>
</evidence>
<evidence type="ECO:0000256" key="2">
    <source>
        <dbReference type="ARBA" id="ARBA00022777"/>
    </source>
</evidence>
<evidence type="ECO:0000259" key="6">
    <source>
        <dbReference type="PROSITE" id="PS50921"/>
    </source>
</evidence>
<evidence type="ECO:0000256" key="3">
    <source>
        <dbReference type="ARBA" id="ARBA00023015"/>
    </source>
</evidence>
<dbReference type="RefSeq" id="WP_344040723.1">
    <property type="nucleotide sequence ID" value="NZ_BAAAKE010000024.1"/>
</dbReference>
<feature type="compositionally biased region" description="Basic and acidic residues" evidence="5">
    <location>
        <begin position="315"/>
        <end position="327"/>
    </location>
</feature>
<keyword evidence="2" id="KW-0418">Kinase</keyword>
<feature type="compositionally biased region" description="Low complexity" evidence="5">
    <location>
        <begin position="328"/>
        <end position="337"/>
    </location>
</feature>
<feature type="domain" description="ANTAR" evidence="6">
    <location>
        <begin position="157"/>
        <end position="218"/>
    </location>
</feature>
<dbReference type="InterPro" id="IPR036388">
    <property type="entry name" value="WH-like_DNA-bd_sf"/>
</dbReference>
<proteinExistence type="predicted"/>
<sequence>MGLELARVLTDAARVLAEQQSVDAAAQRIVELALTVVPGADSASLSLARTGALQTVAATDELAVSADAAQYDAGDGPCLRVLPHARVLRAGDLAADARWPRFRERAVELGVHGVVACHLPTRDGGRSALNLYAREPGALDEGGEAVAELYATHAAIALATALREEDLRTAVASRETISQALGILMQRHRIKSDQAFQLLSTASQKLNIKVRRLAEIICDTGIDPRDTAELARQAAREAGTRANELHNRLAEKGPRIGASGPRHLTEANRRAQQAAARAADRLQRTMTAYLSAADAHERAAVVHERIAANGLKADREHHLRQAEEHRQAAAASRQAVENGLSRPST</sequence>
<feature type="region of interest" description="Disordered" evidence="5">
    <location>
        <begin position="252"/>
        <end position="275"/>
    </location>
</feature>
<dbReference type="EMBL" id="JBHSJB010000018">
    <property type="protein sequence ID" value="MFC5056231.1"/>
    <property type="molecule type" value="Genomic_DNA"/>
</dbReference>
<dbReference type="Gene3D" id="3.30.450.40">
    <property type="match status" value="1"/>
</dbReference>
<dbReference type="InterPro" id="IPR029016">
    <property type="entry name" value="GAF-like_dom_sf"/>
</dbReference>
<keyword evidence="1" id="KW-0808">Transferase</keyword>
<dbReference type="SUPFAM" id="SSF52172">
    <property type="entry name" value="CheY-like"/>
    <property type="match status" value="1"/>
</dbReference>
<reference evidence="8" key="1">
    <citation type="journal article" date="2019" name="Int. J. Syst. Evol. Microbiol.">
        <title>The Global Catalogue of Microorganisms (GCM) 10K type strain sequencing project: providing services to taxonomists for standard genome sequencing and annotation.</title>
        <authorList>
            <consortium name="The Broad Institute Genomics Platform"/>
            <consortium name="The Broad Institute Genome Sequencing Center for Infectious Disease"/>
            <person name="Wu L."/>
            <person name="Ma J."/>
        </authorList>
    </citation>
    <scope>NUCLEOTIDE SEQUENCE [LARGE SCALE GENOMIC DNA]</scope>
    <source>
        <strain evidence="8">KCTC 12848</strain>
    </source>
</reference>
<keyword evidence="3" id="KW-0805">Transcription regulation</keyword>
<gene>
    <name evidence="7" type="ORF">ACFPFM_21040</name>
</gene>
<dbReference type="SUPFAM" id="SSF55781">
    <property type="entry name" value="GAF domain-like"/>
    <property type="match status" value="1"/>
</dbReference>
<dbReference type="Gene3D" id="1.10.10.10">
    <property type="entry name" value="Winged helix-like DNA-binding domain superfamily/Winged helix DNA-binding domain"/>
    <property type="match status" value="1"/>
</dbReference>
<comment type="caution">
    <text evidence="7">The sequence shown here is derived from an EMBL/GenBank/DDBJ whole genome shotgun (WGS) entry which is preliminary data.</text>
</comment>
<organism evidence="7 8">
    <name type="scientific">Saccharothrix xinjiangensis</name>
    <dbReference type="NCBI Taxonomy" id="204798"/>
    <lineage>
        <taxon>Bacteria</taxon>
        <taxon>Bacillati</taxon>
        <taxon>Actinomycetota</taxon>
        <taxon>Actinomycetes</taxon>
        <taxon>Pseudonocardiales</taxon>
        <taxon>Pseudonocardiaceae</taxon>
        <taxon>Saccharothrix</taxon>
    </lineage>
</organism>
<dbReference type="Proteomes" id="UP001595833">
    <property type="component" value="Unassembled WGS sequence"/>
</dbReference>
<evidence type="ECO:0000256" key="4">
    <source>
        <dbReference type="ARBA" id="ARBA00023163"/>
    </source>
</evidence>
<dbReference type="InterPro" id="IPR005561">
    <property type="entry name" value="ANTAR"/>
</dbReference>
<name>A0ABV9Y6F6_9PSEU</name>
<evidence type="ECO:0000313" key="8">
    <source>
        <dbReference type="Proteomes" id="UP001595833"/>
    </source>
</evidence>
<accession>A0ABV9Y6F6</accession>
<dbReference type="SMART" id="SM01012">
    <property type="entry name" value="ANTAR"/>
    <property type="match status" value="1"/>
</dbReference>
<dbReference type="PROSITE" id="PS50921">
    <property type="entry name" value="ANTAR"/>
    <property type="match status" value="1"/>
</dbReference>
<dbReference type="InterPro" id="IPR011006">
    <property type="entry name" value="CheY-like_superfamily"/>
</dbReference>
<protein>
    <submittedName>
        <fullName evidence="7">GAF and ANTAR domain-containing protein</fullName>
    </submittedName>
</protein>
<dbReference type="InterPro" id="IPR003018">
    <property type="entry name" value="GAF"/>
</dbReference>
<dbReference type="Pfam" id="PF03861">
    <property type="entry name" value="ANTAR"/>
    <property type="match status" value="1"/>
</dbReference>
<keyword evidence="8" id="KW-1185">Reference proteome</keyword>
<evidence type="ECO:0000313" key="7">
    <source>
        <dbReference type="EMBL" id="MFC5056231.1"/>
    </source>
</evidence>